<reference evidence="1" key="1">
    <citation type="journal article" date="2015" name="Nature">
        <title>Complex archaea that bridge the gap between prokaryotes and eukaryotes.</title>
        <authorList>
            <person name="Spang A."/>
            <person name="Saw J.H."/>
            <person name="Jorgensen S.L."/>
            <person name="Zaremba-Niedzwiedzka K."/>
            <person name="Martijn J."/>
            <person name="Lind A.E."/>
            <person name="van Eijk R."/>
            <person name="Schleper C."/>
            <person name="Guy L."/>
            <person name="Ettema T.J."/>
        </authorList>
    </citation>
    <scope>NUCLEOTIDE SEQUENCE</scope>
</reference>
<organism evidence="1">
    <name type="scientific">marine sediment metagenome</name>
    <dbReference type="NCBI Taxonomy" id="412755"/>
    <lineage>
        <taxon>unclassified sequences</taxon>
        <taxon>metagenomes</taxon>
        <taxon>ecological metagenomes</taxon>
    </lineage>
</organism>
<gene>
    <name evidence="1" type="ORF">LCGC14_1975990</name>
</gene>
<dbReference type="EMBL" id="LAZR01022014">
    <property type="protein sequence ID" value="KKL83318.1"/>
    <property type="molecule type" value="Genomic_DNA"/>
</dbReference>
<accession>A0A0F9FAT4</accession>
<proteinExistence type="predicted"/>
<comment type="caution">
    <text evidence="1">The sequence shown here is derived from an EMBL/GenBank/DDBJ whole genome shotgun (WGS) entry which is preliminary data.</text>
</comment>
<name>A0A0F9FAT4_9ZZZZ</name>
<protein>
    <submittedName>
        <fullName evidence="1">Uncharacterized protein</fullName>
    </submittedName>
</protein>
<feature type="non-terminal residue" evidence="1">
    <location>
        <position position="118"/>
    </location>
</feature>
<sequence>MVTPLPEDYRKSPDALISFDWVDATAGTGYITYYLGKTGLNGAEKYVLSNKVFYSDSVMTFAPKVIAVPSTFELIQDLDFDLSINKQLNVEGKMIVNVAVAIRESNDDTYSEYIHVKL</sequence>
<dbReference type="AlphaFoldDB" id="A0A0F9FAT4"/>
<evidence type="ECO:0000313" key="1">
    <source>
        <dbReference type="EMBL" id="KKL83318.1"/>
    </source>
</evidence>